<keyword evidence="3" id="KW-1133">Transmembrane helix</keyword>
<dbReference type="Gene3D" id="2.10.25.10">
    <property type="entry name" value="Laminin"/>
    <property type="match status" value="1"/>
</dbReference>
<dbReference type="Proteomes" id="UP001642483">
    <property type="component" value="Unassembled WGS sequence"/>
</dbReference>
<dbReference type="InterPro" id="IPR003599">
    <property type="entry name" value="Ig_sub"/>
</dbReference>
<dbReference type="SUPFAM" id="SSF57196">
    <property type="entry name" value="EGF/Laminin"/>
    <property type="match status" value="1"/>
</dbReference>
<gene>
    <name evidence="7" type="ORF">CVLEPA_LOCUS12273</name>
</gene>
<dbReference type="InterPro" id="IPR007110">
    <property type="entry name" value="Ig-like_dom"/>
</dbReference>
<dbReference type="Gene3D" id="2.60.40.10">
    <property type="entry name" value="Immunoglobulins"/>
    <property type="match status" value="1"/>
</dbReference>
<dbReference type="InterPro" id="IPR013783">
    <property type="entry name" value="Ig-like_fold"/>
</dbReference>
<dbReference type="EMBL" id="CAWYQH010000090">
    <property type="protein sequence ID" value="CAK8682060.1"/>
    <property type="molecule type" value="Genomic_DNA"/>
</dbReference>
<name>A0ABP0FSF7_CLALP</name>
<feature type="domain" description="EGF-like" evidence="5">
    <location>
        <begin position="256"/>
        <end position="296"/>
    </location>
</feature>
<dbReference type="SUPFAM" id="SSF48726">
    <property type="entry name" value="Immunoglobulin"/>
    <property type="match status" value="1"/>
</dbReference>
<accession>A0ABP0FSF7</accession>
<feature type="disulfide bond" evidence="1">
    <location>
        <begin position="286"/>
        <end position="295"/>
    </location>
</feature>
<feature type="transmembrane region" description="Helical" evidence="3">
    <location>
        <begin position="325"/>
        <end position="347"/>
    </location>
</feature>
<keyword evidence="3" id="KW-0812">Transmembrane</keyword>
<dbReference type="SMART" id="SM00181">
    <property type="entry name" value="EGF"/>
    <property type="match status" value="1"/>
</dbReference>
<feature type="compositionally biased region" description="Low complexity" evidence="2">
    <location>
        <begin position="397"/>
        <end position="416"/>
    </location>
</feature>
<keyword evidence="8" id="KW-1185">Reference proteome</keyword>
<feature type="domain" description="Ig-like" evidence="6">
    <location>
        <begin position="152"/>
        <end position="247"/>
    </location>
</feature>
<evidence type="ECO:0000256" key="4">
    <source>
        <dbReference type="SAM" id="SignalP"/>
    </source>
</evidence>
<comment type="caution">
    <text evidence="7">The sequence shown here is derived from an EMBL/GenBank/DDBJ whole genome shotgun (WGS) entry which is preliminary data.</text>
</comment>
<dbReference type="PROSITE" id="PS00022">
    <property type="entry name" value="EGF_1"/>
    <property type="match status" value="1"/>
</dbReference>
<keyword evidence="4" id="KW-0732">Signal</keyword>
<keyword evidence="1" id="KW-1015">Disulfide bond</keyword>
<dbReference type="InterPro" id="IPR000742">
    <property type="entry name" value="EGF"/>
</dbReference>
<feature type="region of interest" description="Disordered" evidence="2">
    <location>
        <begin position="395"/>
        <end position="416"/>
    </location>
</feature>
<dbReference type="InterPro" id="IPR036179">
    <property type="entry name" value="Ig-like_dom_sf"/>
</dbReference>
<reference evidence="7 8" key="1">
    <citation type="submission" date="2024-02" db="EMBL/GenBank/DDBJ databases">
        <authorList>
            <person name="Daric V."/>
            <person name="Darras S."/>
        </authorList>
    </citation>
    <scope>NUCLEOTIDE SEQUENCE [LARGE SCALE GENOMIC DNA]</scope>
</reference>
<proteinExistence type="predicted"/>
<feature type="compositionally biased region" description="Polar residues" evidence="2">
    <location>
        <begin position="429"/>
        <end position="439"/>
    </location>
</feature>
<keyword evidence="1" id="KW-0245">EGF-like domain</keyword>
<feature type="region of interest" description="Disordered" evidence="2">
    <location>
        <begin position="429"/>
        <end position="464"/>
    </location>
</feature>
<dbReference type="CDD" id="cd00096">
    <property type="entry name" value="Ig"/>
    <property type="match status" value="1"/>
</dbReference>
<dbReference type="Pfam" id="PF13927">
    <property type="entry name" value="Ig_3"/>
    <property type="match status" value="1"/>
</dbReference>
<dbReference type="PROSITE" id="PS50835">
    <property type="entry name" value="IG_LIKE"/>
    <property type="match status" value="1"/>
</dbReference>
<dbReference type="PROSITE" id="PS50026">
    <property type="entry name" value="EGF_3"/>
    <property type="match status" value="1"/>
</dbReference>
<comment type="caution">
    <text evidence="1">Lacks conserved residue(s) required for the propagation of feature annotation.</text>
</comment>
<feature type="signal peptide" evidence="4">
    <location>
        <begin position="1"/>
        <end position="27"/>
    </location>
</feature>
<protein>
    <submittedName>
        <fullName evidence="7">Uncharacterized protein</fullName>
    </submittedName>
</protein>
<evidence type="ECO:0000313" key="7">
    <source>
        <dbReference type="EMBL" id="CAK8682060.1"/>
    </source>
</evidence>
<feature type="chain" id="PRO_5045358375" evidence="4">
    <location>
        <begin position="28"/>
        <end position="464"/>
    </location>
</feature>
<evidence type="ECO:0000259" key="6">
    <source>
        <dbReference type="PROSITE" id="PS50835"/>
    </source>
</evidence>
<dbReference type="SMART" id="SM00409">
    <property type="entry name" value="IG"/>
    <property type="match status" value="1"/>
</dbReference>
<dbReference type="CDD" id="cd00054">
    <property type="entry name" value="EGF_CA"/>
    <property type="match status" value="1"/>
</dbReference>
<evidence type="ECO:0000256" key="2">
    <source>
        <dbReference type="SAM" id="MobiDB-lite"/>
    </source>
</evidence>
<feature type="compositionally biased region" description="Low complexity" evidence="2">
    <location>
        <begin position="440"/>
        <end position="464"/>
    </location>
</feature>
<organism evidence="7 8">
    <name type="scientific">Clavelina lepadiformis</name>
    <name type="common">Light-bulb sea squirt</name>
    <name type="synonym">Ascidia lepadiformis</name>
    <dbReference type="NCBI Taxonomy" id="159417"/>
    <lineage>
        <taxon>Eukaryota</taxon>
        <taxon>Metazoa</taxon>
        <taxon>Chordata</taxon>
        <taxon>Tunicata</taxon>
        <taxon>Ascidiacea</taxon>
        <taxon>Aplousobranchia</taxon>
        <taxon>Clavelinidae</taxon>
        <taxon>Clavelina</taxon>
    </lineage>
</organism>
<evidence type="ECO:0000259" key="5">
    <source>
        <dbReference type="PROSITE" id="PS50026"/>
    </source>
</evidence>
<evidence type="ECO:0000256" key="1">
    <source>
        <dbReference type="PROSITE-ProRule" id="PRU00076"/>
    </source>
</evidence>
<evidence type="ECO:0000313" key="8">
    <source>
        <dbReference type="Proteomes" id="UP001642483"/>
    </source>
</evidence>
<dbReference type="PROSITE" id="PS01186">
    <property type="entry name" value="EGF_2"/>
    <property type="match status" value="1"/>
</dbReference>
<evidence type="ECO:0000256" key="3">
    <source>
        <dbReference type="SAM" id="Phobius"/>
    </source>
</evidence>
<sequence>MTGISSNVIRYAVMLAILLEISTNVNAGKCSSHRTSRKNQAARLHKLASNEVVVESTYMGTLSGSHRFLIEQVWMKNNGSLKRFDEISVDPGSFASCYEQLKLRETYILMLVPIGSARNQLSAIEAPVSSRRRKHRHAVWNGLCSSDGGACPMRITVPPSTVFYEGWMKIIQCKVESSSPVTEVVWLKNGNNIDSHIYRSAGLYVDTSDKENSYIMIQSASHTHNGKYHCQARNADGQMARAETRIAVIGPQMDTYFTECKDTSFCFNGGICKQSIDETMEPICQCQPGFEGSRCGEMTDDITAGVAEPDQGSDPSNQHTSNSGLNLAVVLLAAALVCVIVCSFLYVMKLKKKISGSDDDYTVVEQCCGREQGKVTTNVYTDSSNGTSVVRLTKTDASPVASRHSSAAASPSRNSNQLRTSLLLVDNEISSPEGTDKMQSSPRNSSNKLSRSSSGRSRLSACSQ</sequence>
<keyword evidence="3" id="KW-0472">Membrane</keyword>